<accession>A0A4Y2FWT1</accession>
<feature type="non-terminal residue" evidence="2">
    <location>
        <position position="1"/>
    </location>
</feature>
<dbReference type="AlphaFoldDB" id="A0A4Y2FWT1"/>
<dbReference type="Proteomes" id="UP000499080">
    <property type="component" value="Unassembled WGS sequence"/>
</dbReference>
<protein>
    <submittedName>
        <fullName evidence="2">Uncharacterized protein</fullName>
    </submittedName>
</protein>
<sequence length="67" mass="7384">VPTPHFPHFFCPCLYSSPSCTHVLPLPTAKQLFFPNPLTPQLPPSQHNTLTAQQPHTLSPSACLLHT</sequence>
<evidence type="ECO:0000256" key="1">
    <source>
        <dbReference type="SAM" id="MobiDB-lite"/>
    </source>
</evidence>
<comment type="caution">
    <text evidence="2">The sequence shown here is derived from an EMBL/GenBank/DDBJ whole genome shotgun (WGS) entry which is preliminary data.</text>
</comment>
<feature type="compositionally biased region" description="Polar residues" evidence="1">
    <location>
        <begin position="44"/>
        <end position="60"/>
    </location>
</feature>
<name>A0A4Y2FWT1_ARAVE</name>
<evidence type="ECO:0000313" key="3">
    <source>
        <dbReference type="Proteomes" id="UP000499080"/>
    </source>
</evidence>
<feature type="region of interest" description="Disordered" evidence="1">
    <location>
        <begin position="43"/>
        <end position="67"/>
    </location>
</feature>
<reference evidence="2 3" key="1">
    <citation type="journal article" date="2019" name="Sci. Rep.">
        <title>Orb-weaving spider Araneus ventricosus genome elucidates the spidroin gene catalogue.</title>
        <authorList>
            <person name="Kono N."/>
            <person name="Nakamura H."/>
            <person name="Ohtoshi R."/>
            <person name="Moran D.A.P."/>
            <person name="Shinohara A."/>
            <person name="Yoshida Y."/>
            <person name="Fujiwara M."/>
            <person name="Mori M."/>
            <person name="Tomita M."/>
            <person name="Arakawa K."/>
        </authorList>
    </citation>
    <scope>NUCLEOTIDE SEQUENCE [LARGE SCALE GENOMIC DNA]</scope>
</reference>
<proteinExistence type="predicted"/>
<keyword evidence="3" id="KW-1185">Reference proteome</keyword>
<evidence type="ECO:0000313" key="2">
    <source>
        <dbReference type="EMBL" id="GBM44895.1"/>
    </source>
</evidence>
<gene>
    <name evidence="2" type="ORF">AVEN_22456_1</name>
</gene>
<organism evidence="2 3">
    <name type="scientific">Araneus ventricosus</name>
    <name type="common">Orbweaver spider</name>
    <name type="synonym">Epeira ventricosa</name>
    <dbReference type="NCBI Taxonomy" id="182803"/>
    <lineage>
        <taxon>Eukaryota</taxon>
        <taxon>Metazoa</taxon>
        <taxon>Ecdysozoa</taxon>
        <taxon>Arthropoda</taxon>
        <taxon>Chelicerata</taxon>
        <taxon>Arachnida</taxon>
        <taxon>Araneae</taxon>
        <taxon>Araneomorphae</taxon>
        <taxon>Entelegynae</taxon>
        <taxon>Araneoidea</taxon>
        <taxon>Araneidae</taxon>
        <taxon>Araneus</taxon>
    </lineage>
</organism>
<dbReference type="EMBL" id="BGPR01097264">
    <property type="protein sequence ID" value="GBM44895.1"/>
    <property type="molecule type" value="Genomic_DNA"/>
</dbReference>